<evidence type="ECO:0000256" key="6">
    <source>
        <dbReference type="ARBA" id="ARBA00022989"/>
    </source>
</evidence>
<accession>A0A378I896</accession>
<keyword evidence="6 9" id="KW-1133">Transmembrane helix</keyword>
<evidence type="ECO:0000256" key="7">
    <source>
        <dbReference type="ARBA" id="ARBA00023136"/>
    </source>
</evidence>
<evidence type="ECO:0000256" key="5">
    <source>
        <dbReference type="ARBA" id="ARBA00022847"/>
    </source>
</evidence>
<evidence type="ECO:0000256" key="9">
    <source>
        <dbReference type="SAM" id="Phobius"/>
    </source>
</evidence>
<evidence type="ECO:0000256" key="2">
    <source>
        <dbReference type="ARBA" id="ARBA00006434"/>
    </source>
</evidence>
<feature type="transmembrane region" description="Helical" evidence="9">
    <location>
        <begin position="380"/>
        <end position="401"/>
    </location>
</feature>
<dbReference type="Gene3D" id="1.20.1730.10">
    <property type="entry name" value="Sodium/glucose cotransporter"/>
    <property type="match status" value="1"/>
</dbReference>
<organism evidence="11 13">
    <name type="scientific">Legionella birminghamensis</name>
    <dbReference type="NCBI Taxonomy" id="28083"/>
    <lineage>
        <taxon>Bacteria</taxon>
        <taxon>Pseudomonadati</taxon>
        <taxon>Pseudomonadota</taxon>
        <taxon>Gammaproteobacteria</taxon>
        <taxon>Legionellales</taxon>
        <taxon>Legionellaceae</taxon>
        <taxon>Legionella</taxon>
    </lineage>
</organism>
<evidence type="ECO:0000313" key="10">
    <source>
        <dbReference type="EMBL" id="KTC68921.1"/>
    </source>
</evidence>
<dbReference type="InterPro" id="IPR001734">
    <property type="entry name" value="Na/solute_symporter"/>
</dbReference>
<evidence type="ECO:0000313" key="13">
    <source>
        <dbReference type="Proteomes" id="UP000255066"/>
    </source>
</evidence>
<feature type="transmembrane region" description="Helical" evidence="9">
    <location>
        <begin position="76"/>
        <end position="100"/>
    </location>
</feature>
<dbReference type="EMBL" id="UGNW01000001">
    <property type="protein sequence ID" value="STX31437.1"/>
    <property type="molecule type" value="Genomic_DNA"/>
</dbReference>
<dbReference type="InterPro" id="IPR050277">
    <property type="entry name" value="Sodium:Solute_Symporter"/>
</dbReference>
<dbReference type="InterPro" id="IPR038377">
    <property type="entry name" value="Na/Glc_symporter_sf"/>
</dbReference>
<dbReference type="PANTHER" id="PTHR48086">
    <property type="entry name" value="SODIUM/PROLINE SYMPORTER-RELATED"/>
    <property type="match status" value="1"/>
</dbReference>
<feature type="transmembrane region" description="Helical" evidence="9">
    <location>
        <begin position="239"/>
        <end position="256"/>
    </location>
</feature>
<dbReference type="GO" id="GO:0005886">
    <property type="term" value="C:plasma membrane"/>
    <property type="evidence" value="ECO:0007669"/>
    <property type="project" value="TreeGrafter"/>
</dbReference>
<feature type="transmembrane region" description="Helical" evidence="9">
    <location>
        <begin position="146"/>
        <end position="173"/>
    </location>
</feature>
<dbReference type="GO" id="GO:0015293">
    <property type="term" value="F:symporter activity"/>
    <property type="evidence" value="ECO:0007669"/>
    <property type="project" value="UniProtKB-KW"/>
</dbReference>
<keyword evidence="12" id="KW-1185">Reference proteome</keyword>
<dbReference type="PANTHER" id="PTHR48086:SF8">
    <property type="entry name" value="MONOCARBOXYLIC ACID PERMEASE"/>
    <property type="match status" value="1"/>
</dbReference>
<dbReference type="RefSeq" id="WP_058524453.1">
    <property type="nucleotide sequence ID" value="NZ_CAAAHV010000003.1"/>
</dbReference>
<keyword evidence="7 9" id="KW-0472">Membrane</keyword>
<evidence type="ECO:0000256" key="1">
    <source>
        <dbReference type="ARBA" id="ARBA00004141"/>
    </source>
</evidence>
<keyword evidence="5" id="KW-0769">Symport</keyword>
<feature type="transmembrane region" description="Helical" evidence="9">
    <location>
        <begin position="407"/>
        <end position="428"/>
    </location>
</feature>
<evidence type="ECO:0000256" key="4">
    <source>
        <dbReference type="ARBA" id="ARBA00022692"/>
    </source>
</evidence>
<dbReference type="Proteomes" id="UP000054735">
    <property type="component" value="Unassembled WGS sequence"/>
</dbReference>
<feature type="transmembrane region" description="Helical" evidence="9">
    <location>
        <begin position="6"/>
        <end position="26"/>
    </location>
</feature>
<comment type="subcellular location">
    <subcellularLocation>
        <location evidence="1">Membrane</location>
        <topology evidence="1">Multi-pass membrane protein</topology>
    </subcellularLocation>
</comment>
<dbReference type="STRING" id="28083.Lbir_2454"/>
<comment type="similarity">
    <text evidence="2 8">Belongs to the sodium:solute symporter (SSF) (TC 2.A.21) family.</text>
</comment>
<evidence type="ECO:0000256" key="3">
    <source>
        <dbReference type="ARBA" id="ARBA00022448"/>
    </source>
</evidence>
<feature type="transmembrane region" description="Helical" evidence="9">
    <location>
        <begin position="435"/>
        <end position="456"/>
    </location>
</feature>
<dbReference type="EMBL" id="LNXT01000044">
    <property type="protein sequence ID" value="KTC68921.1"/>
    <property type="molecule type" value="Genomic_DNA"/>
</dbReference>
<keyword evidence="3" id="KW-0813">Transport</keyword>
<dbReference type="Pfam" id="PF00474">
    <property type="entry name" value="SSF"/>
    <property type="match status" value="1"/>
</dbReference>
<feature type="transmembrane region" description="Helical" evidence="9">
    <location>
        <begin position="121"/>
        <end position="140"/>
    </location>
</feature>
<sequence length="510" mass="55482">MSLTMLLIFLVLFFLVSVLGFMAVHWRKSEMDSLHEWALAGRSFGTIISWFLVGGDLFTAYTFIAVPAFMYGAGAIGFFAIPYTFIVYPLGFLILPRLWAIARRHGFITAADFVRARYDSPLLSLLVALTGIIATMPYIALQLAGIQIIIAALGFPTAGLAGEAPLIIAFIILSVYTYRSGVRAPALIAIVKDVLIYITLIAAIVIIPAKLGGFSAIFAKVPVDKLLLKAPANGNMNQFSAYLTLAFGSALALLLYPHSVNVILSAKSKKAIRKNMIFLGFFSVLLGICALLGYIALAAGVETNPRFTPYFQLYKANFAVPALYLSSFPDWFLGIAFAAFAIGGLVPAAIMSISAANLCTRNIYKEYINPLASHQEEAKLAKIISLLIKAGALAFILFLPLDYIIQLQLLGGIWIIQTFPSVIVSLYTRWFDHRALILGWLAGIITGTWGVISLHFKSSIFPLAIGDYIIPGYLSCYALILNFLIAASGTLVAKIMQVRSSHDLTISCSE</sequence>
<dbReference type="AlphaFoldDB" id="A0A378I896"/>
<evidence type="ECO:0000313" key="11">
    <source>
        <dbReference type="EMBL" id="STX31437.1"/>
    </source>
</evidence>
<evidence type="ECO:0000256" key="8">
    <source>
        <dbReference type="RuleBase" id="RU362091"/>
    </source>
</evidence>
<gene>
    <name evidence="11" type="primary">panF</name>
    <name evidence="10" type="synonym">yodF</name>
    <name evidence="10" type="ORF">Lbir_2454</name>
    <name evidence="11" type="ORF">NCTC12437_01210</name>
</gene>
<name>A0A378I896_9GAMM</name>
<protein>
    <submittedName>
        <fullName evidence="11">Pantothenate permease</fullName>
    </submittedName>
    <submittedName>
        <fullName evidence="10">Symporter YodF</fullName>
    </submittedName>
</protein>
<feature type="transmembrane region" description="Helical" evidence="9">
    <location>
        <begin position="331"/>
        <end position="359"/>
    </location>
</feature>
<feature type="transmembrane region" description="Helical" evidence="9">
    <location>
        <begin position="47"/>
        <end position="70"/>
    </location>
</feature>
<dbReference type="NCBIfam" id="NF046076">
    <property type="entry name" value="monocarbox_MctP"/>
    <property type="match status" value="1"/>
</dbReference>
<evidence type="ECO:0000313" key="12">
    <source>
        <dbReference type="Proteomes" id="UP000054735"/>
    </source>
</evidence>
<proteinExistence type="inferred from homology"/>
<keyword evidence="4 9" id="KW-0812">Transmembrane</keyword>
<dbReference type="CDD" id="cd10322">
    <property type="entry name" value="SLC5sbd"/>
    <property type="match status" value="1"/>
</dbReference>
<dbReference type="Proteomes" id="UP000255066">
    <property type="component" value="Unassembled WGS sequence"/>
</dbReference>
<reference evidence="11 13" key="2">
    <citation type="submission" date="2018-06" db="EMBL/GenBank/DDBJ databases">
        <authorList>
            <consortium name="Pathogen Informatics"/>
            <person name="Doyle S."/>
        </authorList>
    </citation>
    <scope>NUCLEOTIDE SEQUENCE [LARGE SCALE GENOMIC DNA]</scope>
    <source>
        <strain evidence="11 13">NCTC12437</strain>
    </source>
</reference>
<feature type="transmembrane region" description="Helical" evidence="9">
    <location>
        <begin position="194"/>
        <end position="219"/>
    </location>
</feature>
<dbReference type="PROSITE" id="PS50283">
    <property type="entry name" value="NA_SOLUT_SYMP_3"/>
    <property type="match status" value="1"/>
</dbReference>
<reference evidence="10 12" key="1">
    <citation type="submission" date="2015-11" db="EMBL/GenBank/DDBJ databases">
        <title>Genomic analysis of 38 Legionella species identifies large and diverse effector repertoires.</title>
        <authorList>
            <person name="Burstein D."/>
            <person name="Amaro F."/>
            <person name="Zusman T."/>
            <person name="Lifshitz Z."/>
            <person name="Cohen O."/>
            <person name="Gilbert J.A."/>
            <person name="Pupko T."/>
            <person name="Shuman H.A."/>
            <person name="Segal G."/>
        </authorList>
    </citation>
    <scope>NUCLEOTIDE SEQUENCE [LARGE SCALE GENOMIC DNA]</scope>
    <source>
        <strain evidence="10 12">CDC#1407-AL-14</strain>
    </source>
</reference>
<feature type="transmembrane region" description="Helical" evidence="9">
    <location>
        <begin position="277"/>
        <end position="301"/>
    </location>
</feature>
<feature type="transmembrane region" description="Helical" evidence="9">
    <location>
        <begin position="468"/>
        <end position="493"/>
    </location>
</feature>